<dbReference type="InterPro" id="IPR044275">
    <property type="entry name" value="KRP"/>
</dbReference>
<organism evidence="6 7">
    <name type="scientific">Stephania cephalantha</name>
    <dbReference type="NCBI Taxonomy" id="152367"/>
    <lineage>
        <taxon>Eukaryota</taxon>
        <taxon>Viridiplantae</taxon>
        <taxon>Streptophyta</taxon>
        <taxon>Embryophyta</taxon>
        <taxon>Tracheophyta</taxon>
        <taxon>Spermatophyta</taxon>
        <taxon>Magnoliopsida</taxon>
        <taxon>Ranunculales</taxon>
        <taxon>Menispermaceae</taxon>
        <taxon>Menispermoideae</taxon>
        <taxon>Cissampelideae</taxon>
        <taxon>Stephania</taxon>
    </lineage>
</organism>
<gene>
    <name evidence="6" type="ORF">Scep_001636</name>
</gene>
<feature type="domain" description="Cyclin-dependent kinase inhibitor" evidence="5">
    <location>
        <begin position="165"/>
        <end position="207"/>
    </location>
</feature>
<feature type="compositionally biased region" description="Basic and acidic residues" evidence="4">
    <location>
        <begin position="122"/>
        <end position="137"/>
    </location>
</feature>
<dbReference type="GO" id="GO:0004861">
    <property type="term" value="F:cyclin-dependent protein serine/threonine kinase inhibitor activity"/>
    <property type="evidence" value="ECO:0007669"/>
    <property type="project" value="UniProtKB-UniRule"/>
</dbReference>
<dbReference type="Proteomes" id="UP001419268">
    <property type="component" value="Unassembled WGS sequence"/>
</dbReference>
<dbReference type="PANTHER" id="PTHR46776">
    <property type="entry name" value="CYCLIN-DEPENDENT KINASE INHIBITOR 4-RELATED"/>
    <property type="match status" value="1"/>
</dbReference>
<feature type="compositionally biased region" description="Low complexity" evidence="4">
    <location>
        <begin position="103"/>
        <end position="114"/>
    </location>
</feature>
<dbReference type="InterPro" id="IPR003175">
    <property type="entry name" value="CDI_dom"/>
</dbReference>
<dbReference type="PIRSF" id="PIRSF017811">
    <property type="entry name" value="CDK_inhib_pln"/>
    <property type="match status" value="1"/>
</dbReference>
<evidence type="ECO:0000313" key="7">
    <source>
        <dbReference type="Proteomes" id="UP001419268"/>
    </source>
</evidence>
<evidence type="ECO:0000256" key="4">
    <source>
        <dbReference type="SAM" id="MobiDB-lite"/>
    </source>
</evidence>
<dbReference type="EMBL" id="JBBNAG010000001">
    <property type="protein sequence ID" value="KAK9166445.1"/>
    <property type="molecule type" value="Genomic_DNA"/>
</dbReference>
<keyword evidence="2 3" id="KW-0649">Protein kinase inhibitor</keyword>
<feature type="compositionally biased region" description="Low complexity" evidence="4">
    <location>
        <begin position="140"/>
        <end position="153"/>
    </location>
</feature>
<keyword evidence="7" id="KW-1185">Reference proteome</keyword>
<evidence type="ECO:0000256" key="1">
    <source>
        <dbReference type="ARBA" id="ARBA00010274"/>
    </source>
</evidence>
<comment type="caution">
    <text evidence="6">The sequence shown here is derived from an EMBL/GenBank/DDBJ whole genome shotgun (WGS) entry which is preliminary data.</text>
</comment>
<feature type="compositionally biased region" description="Gly residues" evidence="4">
    <location>
        <begin position="93"/>
        <end position="102"/>
    </location>
</feature>
<comment type="similarity">
    <text evidence="1 3">Belongs to the CDI family. ICK/KRP subfamily.</text>
</comment>
<dbReference type="InterPro" id="IPR044898">
    <property type="entry name" value="CDI_dom_sf"/>
</dbReference>
<dbReference type="Pfam" id="PF02234">
    <property type="entry name" value="CDI"/>
    <property type="match status" value="1"/>
</dbReference>
<dbReference type="AlphaFoldDB" id="A0AAP0L9G4"/>
<reference evidence="6 7" key="1">
    <citation type="submission" date="2024-01" db="EMBL/GenBank/DDBJ databases">
        <title>Genome assemblies of Stephania.</title>
        <authorList>
            <person name="Yang L."/>
        </authorList>
    </citation>
    <scope>NUCLEOTIDE SEQUENCE [LARGE SCALE GENOMIC DNA]</scope>
    <source>
        <strain evidence="6">JXDWG</strain>
        <tissue evidence="6">Leaf</tissue>
    </source>
</reference>
<evidence type="ECO:0000259" key="5">
    <source>
        <dbReference type="Pfam" id="PF02234"/>
    </source>
</evidence>
<dbReference type="GO" id="GO:0005634">
    <property type="term" value="C:nucleus"/>
    <property type="evidence" value="ECO:0007669"/>
    <property type="project" value="UniProtKB-UniRule"/>
</dbReference>
<proteinExistence type="inferred from homology"/>
<dbReference type="Gene3D" id="4.10.365.10">
    <property type="entry name" value="p27"/>
    <property type="match status" value="1"/>
</dbReference>
<evidence type="ECO:0000256" key="3">
    <source>
        <dbReference type="PIRNR" id="PIRNR017811"/>
    </source>
</evidence>
<evidence type="ECO:0000313" key="6">
    <source>
        <dbReference type="EMBL" id="KAK9166445.1"/>
    </source>
</evidence>
<sequence>MRRYMRKCKSLVGEIAVIHHHHHHHHHEVGVITRARALAIANAAGAHKRKRLDASQEEEAVVVRVRSRGRVRIISTPDNVDHQEDDVVFVNVSGGGGGGGGNSASSVSPARCSSNGSWSEEQAVRRSEDADLNKDPSMESSTGSLSHRSSTTSKKQEKNNNKTTSAAEIEEFLSAMEKDSQKRFAEKYNYDIVKDVPLEGRYEWVQLKP</sequence>
<protein>
    <recommendedName>
        <fullName evidence="3">Cyclin-dependent kinase inhibitor</fullName>
    </recommendedName>
</protein>
<evidence type="ECO:0000256" key="2">
    <source>
        <dbReference type="ARBA" id="ARBA00023013"/>
    </source>
</evidence>
<dbReference type="GO" id="GO:0051726">
    <property type="term" value="P:regulation of cell cycle"/>
    <property type="evidence" value="ECO:0007669"/>
    <property type="project" value="InterPro"/>
</dbReference>
<name>A0AAP0L9G4_9MAGN</name>
<accession>A0AAP0L9G4</accession>
<feature type="region of interest" description="Disordered" evidence="4">
    <location>
        <begin position="84"/>
        <end position="166"/>
    </location>
</feature>